<evidence type="ECO:0000256" key="1">
    <source>
        <dbReference type="ARBA" id="ARBA00004651"/>
    </source>
</evidence>
<feature type="transmembrane region" description="Helical" evidence="7">
    <location>
        <begin position="139"/>
        <end position="160"/>
    </location>
</feature>
<evidence type="ECO:0000256" key="2">
    <source>
        <dbReference type="ARBA" id="ARBA00022692"/>
    </source>
</evidence>
<protein>
    <submittedName>
        <fullName evidence="10">ATP-binding cassette subfamily B protein</fullName>
    </submittedName>
</protein>
<feature type="transmembrane region" description="Helical" evidence="7">
    <location>
        <begin position="166"/>
        <end position="186"/>
    </location>
</feature>
<reference evidence="10 11" key="1">
    <citation type="submission" date="2018-02" db="EMBL/GenBank/DDBJ databases">
        <title>Genomic Encyclopedia of Archaeal and Bacterial Type Strains, Phase II (KMG-II): from individual species to whole genera.</title>
        <authorList>
            <person name="Goeker M."/>
        </authorList>
    </citation>
    <scope>NUCLEOTIDE SEQUENCE [LARGE SCALE GENOMIC DNA]</scope>
    <source>
        <strain evidence="10 11">DSM 3808</strain>
    </source>
</reference>
<dbReference type="InterPro" id="IPR039421">
    <property type="entry name" value="Type_1_exporter"/>
</dbReference>
<evidence type="ECO:0000256" key="3">
    <source>
        <dbReference type="ARBA" id="ARBA00022741"/>
    </source>
</evidence>
<dbReference type="SUPFAM" id="SSF52540">
    <property type="entry name" value="P-loop containing nucleoside triphosphate hydrolases"/>
    <property type="match status" value="1"/>
</dbReference>
<feature type="transmembrane region" description="Helical" evidence="7">
    <location>
        <begin position="21"/>
        <end position="44"/>
    </location>
</feature>
<dbReference type="PROSITE" id="PS00211">
    <property type="entry name" value="ABC_TRANSPORTER_1"/>
    <property type="match status" value="1"/>
</dbReference>
<keyword evidence="5 7" id="KW-1133">Transmembrane helix</keyword>
<evidence type="ECO:0000256" key="4">
    <source>
        <dbReference type="ARBA" id="ARBA00022840"/>
    </source>
</evidence>
<gene>
    <name evidence="10" type="ORF">BXY41_1118</name>
</gene>
<feature type="domain" description="ABC transmembrane type-1" evidence="9">
    <location>
        <begin position="22"/>
        <end position="307"/>
    </location>
</feature>
<proteinExistence type="predicted"/>
<comment type="subcellular location">
    <subcellularLocation>
        <location evidence="1">Cell membrane</location>
        <topology evidence="1">Multi-pass membrane protein</topology>
    </subcellularLocation>
</comment>
<dbReference type="GO" id="GO:0005886">
    <property type="term" value="C:plasma membrane"/>
    <property type="evidence" value="ECO:0007669"/>
    <property type="project" value="UniProtKB-SubCell"/>
</dbReference>
<feature type="transmembrane region" description="Helical" evidence="7">
    <location>
        <begin position="56"/>
        <end position="78"/>
    </location>
</feature>
<dbReference type="PROSITE" id="PS50929">
    <property type="entry name" value="ABC_TM1F"/>
    <property type="match status" value="1"/>
</dbReference>
<keyword evidence="2 7" id="KW-0812">Transmembrane</keyword>
<dbReference type="SMART" id="SM00382">
    <property type="entry name" value="AAA"/>
    <property type="match status" value="1"/>
</dbReference>
<dbReference type="Gene3D" id="3.40.50.300">
    <property type="entry name" value="P-loop containing nucleotide triphosphate hydrolases"/>
    <property type="match status" value="1"/>
</dbReference>
<dbReference type="PANTHER" id="PTHR24221:SF397">
    <property type="entry name" value="ABC TRANSPORTER, ATP-BINDING TRANSMEMBRANE PROTEIN"/>
    <property type="match status" value="1"/>
</dbReference>
<evidence type="ECO:0000256" key="7">
    <source>
        <dbReference type="SAM" id="Phobius"/>
    </source>
</evidence>
<keyword evidence="3" id="KW-0547">Nucleotide-binding</keyword>
<keyword evidence="4 10" id="KW-0067">ATP-binding</keyword>
<dbReference type="PANTHER" id="PTHR24221">
    <property type="entry name" value="ATP-BINDING CASSETTE SUB-FAMILY B"/>
    <property type="match status" value="1"/>
</dbReference>
<feature type="domain" description="ABC transporter" evidence="8">
    <location>
        <begin position="337"/>
        <end position="571"/>
    </location>
</feature>
<name>A0A2S6HNJ2_9FIRM</name>
<evidence type="ECO:0000259" key="8">
    <source>
        <dbReference type="PROSITE" id="PS50893"/>
    </source>
</evidence>
<dbReference type="GO" id="GO:0140359">
    <property type="term" value="F:ABC-type transporter activity"/>
    <property type="evidence" value="ECO:0007669"/>
    <property type="project" value="InterPro"/>
</dbReference>
<dbReference type="InterPro" id="IPR027417">
    <property type="entry name" value="P-loop_NTPase"/>
</dbReference>
<dbReference type="EMBL" id="PTJA01000011">
    <property type="protein sequence ID" value="PPK79072.1"/>
    <property type="molecule type" value="Genomic_DNA"/>
</dbReference>
<sequence>MSKYLQRRFALSEQGGRDLTKAVFACAAANLGLIFPMGLLILFLEKLLTPVTGGKGVQIGLFGFIGLSILFLILIFILQYIQYNRTFLASYQESANLRIRLAEKLRKIPLSFFGKRDLADLTTTIMGDCAWMETAFSHFIPELIGALLSTALVGLGMFFLDVKMALALLWVIPAAFMLSAGTRPLIDRMERKEKKKKLAASDGIQECIENIQDIKANNQRETYLKDLDSKIIAVEKGTVRMEVLNGSFVTASQMVLRLGMATTVLTGAFLMTERKLDLMVFLMFMVAATRIYGPLTGCLNNLSAVYSTLLQVERMKAIEEEPVQEGEEIRKLSGYDIVYDHVGFSYHQNETVLEDISFCARQGQVTALVGPSGGGKSTAARLAARFWDVEKGRVTIGGMDVKGIDPEYLLKHISVVFQDVMLFNNTVMENIRIGRKDASDKEVMEAAKAAQCMDFIHRLPEGFQTRIGENGSALSGGERQRLSIARALLKDAPVIILDEATASLDVENESLIQSAISNLIRNKTVLIIAHRMRTVAQADKIVVLKDGKVAEEGSPEVLYRKNGIYRHMTDLQNQSQNWSIG</sequence>
<dbReference type="InterPro" id="IPR017871">
    <property type="entry name" value="ABC_transporter-like_CS"/>
</dbReference>
<evidence type="ECO:0000259" key="9">
    <source>
        <dbReference type="PROSITE" id="PS50929"/>
    </source>
</evidence>
<dbReference type="PROSITE" id="PS50893">
    <property type="entry name" value="ABC_TRANSPORTER_2"/>
    <property type="match status" value="1"/>
</dbReference>
<dbReference type="InterPro" id="IPR003593">
    <property type="entry name" value="AAA+_ATPase"/>
</dbReference>
<evidence type="ECO:0000313" key="10">
    <source>
        <dbReference type="EMBL" id="PPK79072.1"/>
    </source>
</evidence>
<dbReference type="SUPFAM" id="SSF90123">
    <property type="entry name" value="ABC transporter transmembrane region"/>
    <property type="match status" value="1"/>
</dbReference>
<comment type="caution">
    <text evidence="10">The sequence shown here is derived from an EMBL/GenBank/DDBJ whole genome shotgun (WGS) entry which is preliminary data.</text>
</comment>
<dbReference type="Pfam" id="PF00664">
    <property type="entry name" value="ABC_membrane"/>
    <property type="match status" value="1"/>
</dbReference>
<dbReference type="InterPro" id="IPR003439">
    <property type="entry name" value="ABC_transporter-like_ATP-bd"/>
</dbReference>
<dbReference type="FunFam" id="3.40.50.300:FF:001443">
    <property type="entry name" value="ABC transporter, ATP-binding protein"/>
    <property type="match status" value="1"/>
</dbReference>
<dbReference type="GO" id="GO:0005524">
    <property type="term" value="F:ATP binding"/>
    <property type="evidence" value="ECO:0007669"/>
    <property type="project" value="UniProtKB-KW"/>
</dbReference>
<dbReference type="Gene3D" id="1.20.1560.10">
    <property type="entry name" value="ABC transporter type 1, transmembrane domain"/>
    <property type="match status" value="1"/>
</dbReference>
<keyword evidence="6 7" id="KW-0472">Membrane</keyword>
<dbReference type="Proteomes" id="UP000237749">
    <property type="component" value="Unassembled WGS sequence"/>
</dbReference>
<evidence type="ECO:0000256" key="6">
    <source>
        <dbReference type="ARBA" id="ARBA00023136"/>
    </source>
</evidence>
<dbReference type="Pfam" id="PF00005">
    <property type="entry name" value="ABC_tran"/>
    <property type="match status" value="1"/>
</dbReference>
<dbReference type="GO" id="GO:0034040">
    <property type="term" value="F:ATPase-coupled lipid transmembrane transporter activity"/>
    <property type="evidence" value="ECO:0007669"/>
    <property type="project" value="TreeGrafter"/>
</dbReference>
<evidence type="ECO:0000313" key="11">
    <source>
        <dbReference type="Proteomes" id="UP000237749"/>
    </source>
</evidence>
<dbReference type="InterPro" id="IPR036640">
    <property type="entry name" value="ABC1_TM_sf"/>
</dbReference>
<dbReference type="InterPro" id="IPR011527">
    <property type="entry name" value="ABC1_TM_dom"/>
</dbReference>
<accession>A0A2S6HNJ2</accession>
<evidence type="ECO:0000256" key="5">
    <source>
        <dbReference type="ARBA" id="ARBA00022989"/>
    </source>
</evidence>
<dbReference type="RefSeq" id="WP_104438368.1">
    <property type="nucleotide sequence ID" value="NZ_PTJA01000011.1"/>
</dbReference>
<dbReference type="OrthoDB" id="9762778at2"/>
<organism evidence="10 11">
    <name type="scientific">Lacrimispora xylanisolvens</name>
    <dbReference type="NCBI Taxonomy" id="384636"/>
    <lineage>
        <taxon>Bacteria</taxon>
        <taxon>Bacillati</taxon>
        <taxon>Bacillota</taxon>
        <taxon>Clostridia</taxon>
        <taxon>Lachnospirales</taxon>
        <taxon>Lachnospiraceae</taxon>
        <taxon>Lacrimispora</taxon>
    </lineage>
</organism>
<dbReference type="AlphaFoldDB" id="A0A2S6HNJ2"/>
<dbReference type="GO" id="GO:0016887">
    <property type="term" value="F:ATP hydrolysis activity"/>
    <property type="evidence" value="ECO:0007669"/>
    <property type="project" value="InterPro"/>
</dbReference>
<keyword evidence="11" id="KW-1185">Reference proteome</keyword>